<evidence type="ECO:0000256" key="3">
    <source>
        <dbReference type="ARBA" id="ARBA00022723"/>
    </source>
</evidence>
<dbReference type="HAMAP" id="MF_01445">
    <property type="entry name" value="TsaD"/>
    <property type="match status" value="1"/>
</dbReference>
<dbReference type="GO" id="GO:0005506">
    <property type="term" value="F:iron ion binding"/>
    <property type="evidence" value="ECO:0007669"/>
    <property type="project" value="UniProtKB-UniRule"/>
</dbReference>
<dbReference type="PANTHER" id="PTHR11735:SF6">
    <property type="entry name" value="TRNA N6-ADENOSINE THREONYLCARBAMOYLTRANSFERASE, MITOCHONDRIAL"/>
    <property type="match status" value="1"/>
</dbReference>
<dbReference type="GO" id="GO:0005737">
    <property type="term" value="C:cytoplasm"/>
    <property type="evidence" value="ECO:0007669"/>
    <property type="project" value="UniProtKB-SubCell"/>
</dbReference>
<dbReference type="GO" id="GO:0061711">
    <property type="term" value="F:tRNA N(6)-L-threonylcarbamoyladenine synthase activity"/>
    <property type="evidence" value="ECO:0007669"/>
    <property type="project" value="UniProtKB-EC"/>
</dbReference>
<dbReference type="EC" id="2.3.1.234" evidence="7"/>
<dbReference type="GO" id="GO:0008233">
    <property type="term" value="F:peptidase activity"/>
    <property type="evidence" value="ECO:0007669"/>
    <property type="project" value="UniProtKB-KW"/>
</dbReference>
<evidence type="ECO:0000256" key="5">
    <source>
        <dbReference type="ARBA" id="ARBA00023315"/>
    </source>
</evidence>
<feature type="binding site" evidence="7">
    <location>
        <position position="181"/>
    </location>
    <ligand>
        <name>substrate</name>
    </ligand>
</feature>
<dbReference type="InterPro" id="IPR017861">
    <property type="entry name" value="KAE1/TsaD"/>
</dbReference>
<keyword evidence="5 7" id="KW-0012">Acyltransferase</keyword>
<keyword evidence="9" id="KW-0378">Hydrolase</keyword>
<dbReference type="Pfam" id="PF00814">
    <property type="entry name" value="TsaD"/>
    <property type="match status" value="1"/>
</dbReference>
<dbReference type="NCBIfam" id="TIGR00329">
    <property type="entry name" value="gcp_kae1"/>
    <property type="match status" value="1"/>
</dbReference>
<keyword evidence="9" id="KW-0645">Protease</keyword>
<evidence type="ECO:0000256" key="6">
    <source>
        <dbReference type="ARBA" id="ARBA00048117"/>
    </source>
</evidence>
<proteinExistence type="inferred from homology"/>
<comment type="catalytic activity">
    <reaction evidence="6 7">
        <text>L-threonylcarbamoyladenylate + adenosine(37) in tRNA = N(6)-L-threonylcarbamoyladenosine(37) in tRNA + AMP + H(+)</text>
        <dbReference type="Rhea" id="RHEA:37059"/>
        <dbReference type="Rhea" id="RHEA-COMP:10162"/>
        <dbReference type="Rhea" id="RHEA-COMP:10163"/>
        <dbReference type="ChEBI" id="CHEBI:15378"/>
        <dbReference type="ChEBI" id="CHEBI:73682"/>
        <dbReference type="ChEBI" id="CHEBI:74411"/>
        <dbReference type="ChEBI" id="CHEBI:74418"/>
        <dbReference type="ChEBI" id="CHEBI:456215"/>
        <dbReference type="EC" id="2.3.1.234"/>
    </reaction>
</comment>
<keyword evidence="2 7" id="KW-0819">tRNA processing</keyword>
<gene>
    <name evidence="9" type="primary">gcp</name>
    <name evidence="7" type="synonym">tsaD</name>
    <name evidence="9" type="ORF">NCTC10184_00387</name>
</gene>
<feature type="domain" description="Gcp-like" evidence="8">
    <location>
        <begin position="23"/>
        <end position="300"/>
    </location>
</feature>
<comment type="subcellular location">
    <subcellularLocation>
        <location evidence="7">Cytoplasm</location>
    </subcellularLocation>
</comment>
<dbReference type="SUPFAM" id="SSF53067">
    <property type="entry name" value="Actin-like ATPase domain"/>
    <property type="match status" value="2"/>
</dbReference>
<feature type="binding site" evidence="7">
    <location>
        <position position="294"/>
    </location>
    <ligand>
        <name>Fe cation</name>
        <dbReference type="ChEBI" id="CHEBI:24875"/>
    </ligand>
</feature>
<feature type="binding site" evidence="7">
    <location>
        <position position="108"/>
    </location>
    <ligand>
        <name>Fe cation</name>
        <dbReference type="ChEBI" id="CHEBI:24875"/>
    </ligand>
</feature>
<dbReference type="Proteomes" id="UP000290876">
    <property type="component" value="Chromosome"/>
</dbReference>
<keyword evidence="4 7" id="KW-0408">Iron</keyword>
<keyword evidence="3 7" id="KW-0479">Metal-binding</keyword>
<dbReference type="GO" id="GO:0002949">
    <property type="term" value="P:tRNA threonylcarbamoyladenosine modification"/>
    <property type="evidence" value="ECO:0007669"/>
    <property type="project" value="UniProtKB-UniRule"/>
</dbReference>
<keyword evidence="1 7" id="KW-0808">Transferase</keyword>
<feature type="binding site" evidence="7">
    <location>
        <begin position="131"/>
        <end position="135"/>
    </location>
    <ligand>
        <name>substrate</name>
    </ligand>
</feature>
<evidence type="ECO:0000259" key="8">
    <source>
        <dbReference type="Pfam" id="PF00814"/>
    </source>
</evidence>
<evidence type="ECO:0000256" key="7">
    <source>
        <dbReference type="HAMAP-Rule" id="MF_01445"/>
    </source>
</evidence>
<keyword evidence="7" id="KW-0963">Cytoplasm</keyword>
<evidence type="ECO:0000313" key="9">
    <source>
        <dbReference type="EMBL" id="VEU78160.1"/>
    </source>
</evidence>
<sequence length="312" mass="34933">MKILGIETSHDDTSIAILENSKVVDLITISQIDIFKEFGGTIPELSSRTHVKNIQVILEMLIKKWNLNEIDVIAYTEKPGLIGTLQIGYLFANALSLALNKPIYPIDHLEGHFYSTVINEEEVKYPALCLLVSGGHTQLMYIKNPTSFEIIGQTQDDAVGEAYDKVSVRLGLGFPGGPTIDKLYKTYRGEFIKLTSPKTENELDFSFSGLKSQVINLYRNSIDRGQKLDEVALVCSFQHLVVEYLISKVKKAIQKYEFESLMLAGGVSANSLLRQEFLKLSDKATIPNLKYATDNGAMIARCLYEKLKDVQK</sequence>
<feature type="binding site" evidence="7">
    <location>
        <position position="164"/>
    </location>
    <ligand>
        <name>substrate</name>
    </ligand>
</feature>
<dbReference type="InterPro" id="IPR000905">
    <property type="entry name" value="Gcp-like_dom"/>
</dbReference>
<reference evidence="9 10" key="1">
    <citation type="submission" date="2019-01" db="EMBL/GenBank/DDBJ databases">
        <authorList>
            <consortium name="Pathogen Informatics"/>
        </authorList>
    </citation>
    <scope>NUCLEOTIDE SEQUENCE [LARGE SCALE GENOMIC DNA]</scope>
    <source>
        <strain evidence="9 10">NCTC10184</strain>
    </source>
</reference>
<dbReference type="InterPro" id="IPR022450">
    <property type="entry name" value="TsaD"/>
</dbReference>
<dbReference type="PANTHER" id="PTHR11735">
    <property type="entry name" value="TRNA N6-ADENOSINE THREONYLCARBAMOYLTRANSFERASE"/>
    <property type="match status" value="1"/>
</dbReference>
<dbReference type="GO" id="GO:0006508">
    <property type="term" value="P:proteolysis"/>
    <property type="evidence" value="ECO:0007669"/>
    <property type="project" value="UniProtKB-KW"/>
</dbReference>
<comment type="similarity">
    <text evidence="7">Belongs to the KAE1 / TsaD family.</text>
</comment>
<dbReference type="KEGG" id="mcob:NCTC10184_00387"/>
<accession>A0A449BAC8</accession>
<dbReference type="EMBL" id="LR215043">
    <property type="protein sequence ID" value="VEU78160.1"/>
    <property type="molecule type" value="Genomic_DNA"/>
</dbReference>
<dbReference type="RefSeq" id="WP_129623006.1">
    <property type="nucleotide sequence ID" value="NZ_LR215043.1"/>
</dbReference>
<protein>
    <recommendedName>
        <fullName evidence="7">tRNA N6-adenosine threonylcarbamoyltransferase</fullName>
        <ecNumber evidence="7">2.3.1.234</ecNumber>
    </recommendedName>
    <alternativeName>
        <fullName evidence="7">N6-L-threonylcarbamoyladenine synthase</fullName>
        <shortName evidence="7">t(6)A synthase</shortName>
    </alternativeName>
    <alternativeName>
        <fullName evidence="7">t(6)A37 threonylcarbamoyladenosine biosynthesis protein TsaD</fullName>
    </alternativeName>
    <alternativeName>
        <fullName evidence="7">tRNA threonylcarbamoyladenosine biosynthesis protein TsaD</fullName>
    </alternativeName>
</protein>
<dbReference type="OrthoDB" id="9806197at2"/>
<organism evidence="9 10">
    <name type="scientific">Mycoplasmopsis columbinasalis</name>
    <dbReference type="NCBI Taxonomy" id="114880"/>
    <lineage>
        <taxon>Bacteria</taxon>
        <taxon>Bacillati</taxon>
        <taxon>Mycoplasmatota</taxon>
        <taxon>Mycoplasmoidales</taxon>
        <taxon>Metamycoplasmataceae</taxon>
        <taxon>Mycoplasmopsis</taxon>
    </lineage>
</organism>
<feature type="binding site" evidence="7">
    <location>
        <position position="270"/>
    </location>
    <ligand>
        <name>substrate</name>
    </ligand>
</feature>
<evidence type="ECO:0000313" key="10">
    <source>
        <dbReference type="Proteomes" id="UP000290876"/>
    </source>
</evidence>
<feature type="binding site" evidence="7">
    <location>
        <position position="112"/>
    </location>
    <ligand>
        <name>Fe cation</name>
        <dbReference type="ChEBI" id="CHEBI:24875"/>
    </ligand>
</feature>
<keyword evidence="10" id="KW-1185">Reference proteome</keyword>
<dbReference type="Gene3D" id="3.30.420.40">
    <property type="match status" value="2"/>
</dbReference>
<dbReference type="PRINTS" id="PR00789">
    <property type="entry name" value="OSIALOPTASE"/>
</dbReference>
<evidence type="ECO:0000256" key="2">
    <source>
        <dbReference type="ARBA" id="ARBA00022694"/>
    </source>
</evidence>
<feature type="binding site" evidence="7">
    <location>
        <position position="177"/>
    </location>
    <ligand>
        <name>substrate</name>
    </ligand>
</feature>
<dbReference type="NCBIfam" id="TIGR03723">
    <property type="entry name" value="T6A_TsaD_YgjD"/>
    <property type="match status" value="1"/>
</dbReference>
<comment type="function">
    <text evidence="7">Required for the formation of a threonylcarbamoyl group on adenosine at position 37 (t(6)A37) in tRNAs that read codons beginning with adenine. Is involved in the transfer of the threonylcarbamoyl moiety of threonylcarbamoyl-AMP (TC-AMP) to the N6 group of A37, together with TsaE and TsaB. TsaD likely plays a direct catalytic role in this reaction.</text>
</comment>
<comment type="cofactor">
    <cofactor evidence="7">
        <name>Fe(2+)</name>
        <dbReference type="ChEBI" id="CHEBI:29033"/>
    </cofactor>
    <text evidence="7">Binds 1 Fe(2+) ion per subunit.</text>
</comment>
<evidence type="ECO:0000256" key="4">
    <source>
        <dbReference type="ARBA" id="ARBA00023004"/>
    </source>
</evidence>
<name>A0A449BAC8_9BACT</name>
<evidence type="ECO:0000256" key="1">
    <source>
        <dbReference type="ARBA" id="ARBA00022679"/>
    </source>
</evidence>
<dbReference type="AlphaFoldDB" id="A0A449BAC8"/>
<dbReference type="InterPro" id="IPR043129">
    <property type="entry name" value="ATPase_NBD"/>
</dbReference>